<dbReference type="InterPro" id="IPR007016">
    <property type="entry name" value="O-antigen_ligase-rel_domated"/>
</dbReference>
<evidence type="ECO:0000313" key="7">
    <source>
        <dbReference type="EMBL" id="OGL78520.1"/>
    </source>
</evidence>
<keyword evidence="3 5" id="KW-1133">Transmembrane helix</keyword>
<dbReference type="InterPro" id="IPR051533">
    <property type="entry name" value="WaaL-like"/>
</dbReference>
<dbReference type="GO" id="GO:0016020">
    <property type="term" value="C:membrane"/>
    <property type="evidence" value="ECO:0007669"/>
    <property type="project" value="UniProtKB-SubCell"/>
</dbReference>
<feature type="transmembrane region" description="Helical" evidence="5">
    <location>
        <begin position="83"/>
        <end position="100"/>
    </location>
</feature>
<proteinExistence type="predicted"/>
<evidence type="ECO:0000256" key="3">
    <source>
        <dbReference type="ARBA" id="ARBA00022989"/>
    </source>
</evidence>
<feature type="transmembrane region" description="Helical" evidence="5">
    <location>
        <begin position="106"/>
        <end position="124"/>
    </location>
</feature>
<feature type="transmembrane region" description="Helical" evidence="5">
    <location>
        <begin position="45"/>
        <end position="63"/>
    </location>
</feature>
<comment type="subcellular location">
    <subcellularLocation>
        <location evidence="1">Membrane</location>
        <topology evidence="1">Multi-pass membrane protein</topology>
    </subcellularLocation>
</comment>
<keyword evidence="2 5" id="KW-0812">Transmembrane</keyword>
<feature type="transmembrane region" description="Helical" evidence="5">
    <location>
        <begin position="209"/>
        <end position="227"/>
    </location>
</feature>
<keyword evidence="4 5" id="KW-0472">Membrane</keyword>
<feature type="transmembrane region" description="Helical" evidence="5">
    <location>
        <begin position="136"/>
        <end position="158"/>
    </location>
</feature>
<dbReference type="STRING" id="1802399.A3E39_01525"/>
<dbReference type="EMBL" id="MGEH01000029">
    <property type="protein sequence ID" value="OGL78520.1"/>
    <property type="molecule type" value="Genomic_DNA"/>
</dbReference>
<dbReference type="AlphaFoldDB" id="A0A1F7UJR6"/>
<reference evidence="7 8" key="1">
    <citation type="journal article" date="2016" name="Nat. Commun.">
        <title>Thousands of microbial genomes shed light on interconnected biogeochemical processes in an aquifer system.</title>
        <authorList>
            <person name="Anantharaman K."/>
            <person name="Brown C.T."/>
            <person name="Hug L.A."/>
            <person name="Sharon I."/>
            <person name="Castelle C.J."/>
            <person name="Probst A.J."/>
            <person name="Thomas B.C."/>
            <person name="Singh A."/>
            <person name="Wilkins M.J."/>
            <person name="Karaoz U."/>
            <person name="Brodie E.L."/>
            <person name="Williams K.H."/>
            <person name="Hubbard S.S."/>
            <person name="Banfield J.F."/>
        </authorList>
    </citation>
    <scope>NUCLEOTIDE SEQUENCE [LARGE SCALE GENOMIC DNA]</scope>
</reference>
<gene>
    <name evidence="7" type="ORF">A3E39_01525</name>
</gene>
<feature type="transmembrane region" description="Helical" evidence="5">
    <location>
        <begin position="387"/>
        <end position="404"/>
    </location>
</feature>
<feature type="domain" description="O-antigen ligase-related" evidence="6">
    <location>
        <begin position="218"/>
        <end position="362"/>
    </location>
</feature>
<dbReference type="PANTHER" id="PTHR37422">
    <property type="entry name" value="TEICHURONIC ACID BIOSYNTHESIS PROTEIN TUAE"/>
    <property type="match status" value="1"/>
</dbReference>
<evidence type="ECO:0000313" key="8">
    <source>
        <dbReference type="Proteomes" id="UP000176603"/>
    </source>
</evidence>
<dbReference type="Pfam" id="PF04932">
    <property type="entry name" value="Wzy_C"/>
    <property type="match status" value="1"/>
</dbReference>
<feature type="transmembrane region" description="Helical" evidence="5">
    <location>
        <begin position="255"/>
        <end position="273"/>
    </location>
</feature>
<feature type="transmembrane region" description="Helical" evidence="5">
    <location>
        <begin position="178"/>
        <end position="197"/>
    </location>
</feature>
<evidence type="ECO:0000256" key="1">
    <source>
        <dbReference type="ARBA" id="ARBA00004141"/>
    </source>
</evidence>
<feature type="transmembrane region" description="Helical" evidence="5">
    <location>
        <begin position="345"/>
        <end position="366"/>
    </location>
</feature>
<dbReference type="PANTHER" id="PTHR37422:SF13">
    <property type="entry name" value="LIPOPOLYSACCHARIDE BIOSYNTHESIS PROTEIN PA4999-RELATED"/>
    <property type="match status" value="1"/>
</dbReference>
<sequence length="432" mass="47866">MTLVTIELLVIAALWGWWAWKDPKRAFLGLPILLPTYVVRTNIGPIPTTGLELVILVTFAVWFLRKGWVSAWIATASWRGPTLLWLAAGLVAVFVSPVPWQALGLYRAYFIEPLLVFFMGMDLVRTHEDKRKLAQSFATVTILLAAWAAVQYATGWGIPHPWDAWPGRRATGPFPFPNALALFVTPIAALAFADAVSRYSDRGARSAPLLAPLWSWLTVIAGLIAIILAQSDGGLIAFGAAAFVALILNKRTRMIAVGLAALGLVALFAIAPLRARVTEMITFQEWSGKVRTVMWQETWAMLRDTSTPLGAGRPIFGAGLAAYPTVILPYHKATWMEVFQYPHNIVFNLWSETGLLGLFAFAWILYTWVRGPWSVVRGTTTPDTRRTAVLILPILVALLVHGLVDVPYFKNDLAVAFWMLILLTTTYEKTSH</sequence>
<organism evidence="7 8">
    <name type="scientific">Candidatus Uhrbacteria bacterium RIFCSPHIGHO2_12_FULL_60_25</name>
    <dbReference type="NCBI Taxonomy" id="1802399"/>
    <lineage>
        <taxon>Bacteria</taxon>
        <taxon>Candidatus Uhriibacteriota</taxon>
    </lineage>
</organism>
<comment type="caution">
    <text evidence="7">The sequence shown here is derived from an EMBL/GenBank/DDBJ whole genome shotgun (WGS) entry which is preliminary data.</text>
</comment>
<evidence type="ECO:0000256" key="2">
    <source>
        <dbReference type="ARBA" id="ARBA00022692"/>
    </source>
</evidence>
<accession>A0A1F7UJR6</accession>
<evidence type="ECO:0000256" key="5">
    <source>
        <dbReference type="SAM" id="Phobius"/>
    </source>
</evidence>
<name>A0A1F7UJR6_9BACT</name>
<feature type="transmembrane region" description="Helical" evidence="5">
    <location>
        <begin position="233"/>
        <end position="248"/>
    </location>
</feature>
<dbReference type="Proteomes" id="UP000176603">
    <property type="component" value="Unassembled WGS sequence"/>
</dbReference>
<evidence type="ECO:0000259" key="6">
    <source>
        <dbReference type="Pfam" id="PF04932"/>
    </source>
</evidence>
<evidence type="ECO:0000256" key="4">
    <source>
        <dbReference type="ARBA" id="ARBA00023136"/>
    </source>
</evidence>
<protein>
    <recommendedName>
        <fullName evidence="6">O-antigen ligase-related domain-containing protein</fullName>
    </recommendedName>
</protein>